<evidence type="ECO:0000256" key="3">
    <source>
        <dbReference type="PIRNR" id="PIRNR000185"/>
    </source>
</evidence>
<dbReference type="RefSeq" id="WP_211849287.1">
    <property type="nucleotide sequence ID" value="NZ_JAAEDL010000039.1"/>
</dbReference>
<feature type="active site" description="Proton donor" evidence="4">
    <location>
        <position position="77"/>
    </location>
</feature>
<evidence type="ECO:0000259" key="8">
    <source>
        <dbReference type="SMART" id="SM00839"/>
    </source>
</evidence>
<organism evidence="9 10">
    <name type="scientific">Neoroseomonas eburnea</name>
    <dbReference type="NCBI Taxonomy" id="1346889"/>
    <lineage>
        <taxon>Bacteria</taxon>
        <taxon>Pseudomonadati</taxon>
        <taxon>Pseudomonadota</taxon>
        <taxon>Alphaproteobacteria</taxon>
        <taxon>Acetobacterales</taxon>
        <taxon>Acetobacteraceae</taxon>
        <taxon>Neoroseomonas</taxon>
    </lineage>
</organism>
<feature type="domain" description="Glutamate/phenylalanine/leucine/valine/L-tryptophan dehydrogenase C-terminal" evidence="8">
    <location>
        <begin position="140"/>
        <end position="366"/>
    </location>
</feature>
<evidence type="ECO:0000256" key="5">
    <source>
        <dbReference type="PIRSR" id="PIRSR000185-2"/>
    </source>
</evidence>
<protein>
    <recommendedName>
        <fullName evidence="3">Glutamate dehydrogenase</fullName>
    </recommendedName>
</protein>
<dbReference type="Gene3D" id="3.40.50.10860">
    <property type="entry name" value="Leucine Dehydrogenase, chain A, domain 1"/>
    <property type="match status" value="1"/>
</dbReference>
<dbReference type="AlphaFoldDB" id="A0A9X9XJ38"/>
<dbReference type="PRINTS" id="PR00082">
    <property type="entry name" value="GLFDHDRGNASE"/>
</dbReference>
<dbReference type="PANTHER" id="PTHR11606:SF13">
    <property type="entry name" value="GLUTAMATE DEHYDROGENASE 1, MITOCHONDRIAL"/>
    <property type="match status" value="1"/>
</dbReference>
<evidence type="ECO:0000313" key="9">
    <source>
        <dbReference type="EMBL" id="MBR0683724.1"/>
    </source>
</evidence>
<dbReference type="PROSITE" id="PS00074">
    <property type="entry name" value="GLFV_DEHYDROGENASE"/>
    <property type="match status" value="1"/>
</dbReference>
<evidence type="ECO:0000256" key="7">
    <source>
        <dbReference type="RuleBase" id="RU004417"/>
    </source>
</evidence>
<evidence type="ECO:0000256" key="2">
    <source>
        <dbReference type="ARBA" id="ARBA00023002"/>
    </source>
</evidence>
<evidence type="ECO:0000313" key="10">
    <source>
        <dbReference type="Proteomes" id="UP001138709"/>
    </source>
</evidence>
<evidence type="ECO:0000256" key="4">
    <source>
        <dbReference type="PIRSR" id="PIRSR000185-1"/>
    </source>
</evidence>
<dbReference type="GO" id="GO:0006538">
    <property type="term" value="P:L-glutamate catabolic process"/>
    <property type="evidence" value="ECO:0007669"/>
    <property type="project" value="TreeGrafter"/>
</dbReference>
<dbReference type="InterPro" id="IPR036291">
    <property type="entry name" value="NAD(P)-bd_dom_sf"/>
</dbReference>
<dbReference type="PIRSF" id="PIRSF000185">
    <property type="entry name" value="Glu_DH"/>
    <property type="match status" value="1"/>
</dbReference>
<dbReference type="Pfam" id="PF02812">
    <property type="entry name" value="ELFV_dehydrog_N"/>
    <property type="match status" value="1"/>
</dbReference>
<dbReference type="PANTHER" id="PTHR11606">
    <property type="entry name" value="GLUTAMATE DEHYDROGENASE"/>
    <property type="match status" value="1"/>
</dbReference>
<dbReference type="InterPro" id="IPR046346">
    <property type="entry name" value="Aminoacid_DH-like_N_sf"/>
</dbReference>
<dbReference type="SUPFAM" id="SSF51735">
    <property type="entry name" value="NAD(P)-binding Rossmann-fold domains"/>
    <property type="match status" value="1"/>
</dbReference>
<feature type="binding site" evidence="5">
    <location>
        <position position="65"/>
    </location>
    <ligand>
        <name>substrate</name>
    </ligand>
</feature>
<comment type="caution">
    <text evidence="9">The sequence shown here is derived from an EMBL/GenBank/DDBJ whole genome shotgun (WGS) entry which is preliminary data.</text>
</comment>
<dbReference type="GO" id="GO:0004352">
    <property type="term" value="F:glutamate dehydrogenase (NAD+) activity"/>
    <property type="evidence" value="ECO:0007669"/>
    <property type="project" value="TreeGrafter"/>
</dbReference>
<dbReference type="InterPro" id="IPR006095">
    <property type="entry name" value="Glu/Leu/Phe/Val/Trp_DH"/>
</dbReference>
<dbReference type="GO" id="GO:0000166">
    <property type="term" value="F:nucleotide binding"/>
    <property type="evidence" value="ECO:0007669"/>
    <property type="project" value="UniProtKB-KW"/>
</dbReference>
<keyword evidence="5" id="KW-0547">Nucleotide-binding</keyword>
<dbReference type="Pfam" id="PF00208">
    <property type="entry name" value="ELFV_dehydrog"/>
    <property type="match status" value="1"/>
</dbReference>
<dbReference type="InterPro" id="IPR006096">
    <property type="entry name" value="Glu/Leu/Phe/Val/Trp_DH_C"/>
</dbReference>
<proteinExistence type="inferred from homology"/>
<dbReference type="EMBL" id="JAAEDL010000039">
    <property type="protein sequence ID" value="MBR0683724.1"/>
    <property type="molecule type" value="Genomic_DNA"/>
</dbReference>
<keyword evidence="5" id="KW-0520">NAD</keyword>
<dbReference type="InterPro" id="IPR033524">
    <property type="entry name" value="Glu/Leu/Phe/Val_DH_AS"/>
</dbReference>
<reference evidence="9" key="2">
    <citation type="journal article" date="2021" name="Syst. Appl. Microbiol.">
        <title>Roseomonas hellenica sp. nov., isolated from roots of wild-growing Alkanna tinctoria.</title>
        <authorList>
            <person name="Rat A."/>
            <person name="Naranjo H.D."/>
            <person name="Lebbe L."/>
            <person name="Cnockaert M."/>
            <person name="Krigas N."/>
            <person name="Grigoriadou K."/>
            <person name="Maloupa E."/>
            <person name="Willems A."/>
        </authorList>
    </citation>
    <scope>NUCLEOTIDE SEQUENCE</scope>
    <source>
        <strain evidence="9">LMG 31228</strain>
    </source>
</reference>
<sequence>MTDPFAFADDLGPEQVVHIHRPGIGLRAVLVVDNTACGPAIGGVRMAADADAREAFRLARAMTMKNAAAGLSHGGGKAVVIADPRAPAARKEALLRAFAQATRDVAAYIPGPDMGTNETCMAWIREETGRAVGLPRAIGGIPLDEIGATGIGLGAAVGVAAARVGLPLAGARVAVQGFGAVGHHAARVLVAQGAALVAASDTMGTIIDPAGLDVAALAALKAAGRPLADHAAGRRAGRDAILDVPCDIWIPAARPDVIDATNVHRLQARILAQGANIPCTAEAEAALHARGVLVLPDFIANAGGVICAAVEYHGGNEEDAIHTITTRIHANTEAVLEEAARAGTPPRAAALRLAERRVRAAMALRRFA</sequence>
<dbReference type="Proteomes" id="UP001138709">
    <property type="component" value="Unassembled WGS sequence"/>
</dbReference>
<dbReference type="SMART" id="SM00839">
    <property type="entry name" value="ELFV_dehydrog"/>
    <property type="match status" value="1"/>
</dbReference>
<evidence type="ECO:0000256" key="1">
    <source>
        <dbReference type="ARBA" id="ARBA00006382"/>
    </source>
</evidence>
<dbReference type="InterPro" id="IPR014362">
    <property type="entry name" value="Glu_DH"/>
</dbReference>
<dbReference type="InterPro" id="IPR006097">
    <property type="entry name" value="Glu/Leu/Phe/Val/Trp_DH_dimer"/>
</dbReference>
<keyword evidence="10" id="KW-1185">Reference proteome</keyword>
<reference evidence="9" key="1">
    <citation type="submission" date="2020-01" db="EMBL/GenBank/DDBJ databases">
        <authorList>
            <person name="Rat A."/>
        </authorList>
    </citation>
    <scope>NUCLEOTIDE SEQUENCE</scope>
    <source>
        <strain evidence="9">LMG 31228</strain>
    </source>
</reference>
<comment type="similarity">
    <text evidence="1 3 7">Belongs to the Glu/Leu/Phe/Val dehydrogenases family.</text>
</comment>
<dbReference type="SUPFAM" id="SSF53223">
    <property type="entry name" value="Aminoacid dehydrogenase-like, N-terminal domain"/>
    <property type="match status" value="1"/>
</dbReference>
<evidence type="ECO:0000256" key="6">
    <source>
        <dbReference type="PIRSR" id="PIRSR000185-3"/>
    </source>
</evidence>
<accession>A0A9X9XJ38</accession>
<feature type="site" description="Important for catalysis" evidence="6">
    <location>
        <position position="113"/>
    </location>
</feature>
<feature type="binding site" evidence="5">
    <location>
        <position position="149"/>
    </location>
    <ligand>
        <name>NAD(+)</name>
        <dbReference type="ChEBI" id="CHEBI:57540"/>
    </ligand>
</feature>
<dbReference type="Gene3D" id="3.40.50.720">
    <property type="entry name" value="NAD(P)-binding Rossmann-like Domain"/>
    <property type="match status" value="1"/>
</dbReference>
<keyword evidence="2 3" id="KW-0560">Oxidoreductase</keyword>
<name>A0A9X9XJ38_9PROT</name>
<gene>
    <name evidence="9" type="ORF">GXW74_24820</name>
</gene>